<dbReference type="Proteomes" id="UP000708298">
    <property type="component" value="Unassembled WGS sequence"/>
</dbReference>
<dbReference type="GO" id="GO:1904680">
    <property type="term" value="F:peptide transmembrane transporter activity"/>
    <property type="evidence" value="ECO:0007669"/>
    <property type="project" value="TreeGrafter"/>
</dbReference>
<reference evidence="4" key="2">
    <citation type="submission" date="2021-01" db="EMBL/GenBank/DDBJ databases">
        <authorList>
            <person name="Mieszkin S."/>
            <person name="Pouder E."/>
            <person name="Alain K."/>
        </authorList>
    </citation>
    <scope>NUCLEOTIDE SEQUENCE</scope>
    <source>
        <strain evidence="4">HW T2.11</strain>
    </source>
</reference>
<evidence type="ECO:0000256" key="1">
    <source>
        <dbReference type="ARBA" id="ARBA00004418"/>
    </source>
</evidence>
<dbReference type="SUPFAM" id="SSF53850">
    <property type="entry name" value="Periplasmic binding protein-like II"/>
    <property type="match status" value="1"/>
</dbReference>
<evidence type="ECO:0000313" key="4">
    <source>
        <dbReference type="EMBL" id="MCB8876684.1"/>
    </source>
</evidence>
<feature type="domain" description="Solute-binding protein family 5" evidence="3">
    <location>
        <begin position="116"/>
        <end position="439"/>
    </location>
</feature>
<dbReference type="RefSeq" id="WP_227322343.1">
    <property type="nucleotide sequence ID" value="NZ_JAESVB010000007.1"/>
</dbReference>
<organism evidence="4 5">
    <name type="scientific">Acidisoma silvae</name>
    <dbReference type="NCBI Taxonomy" id="2802396"/>
    <lineage>
        <taxon>Bacteria</taxon>
        <taxon>Pseudomonadati</taxon>
        <taxon>Pseudomonadota</taxon>
        <taxon>Alphaproteobacteria</taxon>
        <taxon>Acetobacterales</taxon>
        <taxon>Acidocellaceae</taxon>
        <taxon>Acidisoma</taxon>
    </lineage>
</organism>
<reference evidence="4" key="1">
    <citation type="journal article" date="2021" name="Microorganisms">
        <title>Acidisoma silvae sp. nov. and Acidisomacellulosilytica sp. nov., Two Acidophilic Bacteria Isolated from Decaying Wood, Hydrolyzing Cellulose and Producing Poly-3-hydroxybutyrate.</title>
        <authorList>
            <person name="Mieszkin S."/>
            <person name="Pouder E."/>
            <person name="Uroz S."/>
            <person name="Simon-Colin C."/>
            <person name="Alain K."/>
        </authorList>
    </citation>
    <scope>NUCLEOTIDE SEQUENCE</scope>
    <source>
        <strain evidence="4">HW T2.11</strain>
    </source>
</reference>
<dbReference type="Gene3D" id="3.10.105.10">
    <property type="entry name" value="Dipeptide-binding Protein, Domain 3"/>
    <property type="match status" value="1"/>
</dbReference>
<protein>
    <submittedName>
        <fullName evidence="4">ABC transporter substrate-binding protein</fullName>
    </submittedName>
</protein>
<dbReference type="CDD" id="cd08503">
    <property type="entry name" value="PBP2_NikA_DppA_OppA_like_17"/>
    <property type="match status" value="1"/>
</dbReference>
<accession>A0A963YU13</accession>
<dbReference type="EMBL" id="JAESVB010000007">
    <property type="protein sequence ID" value="MCB8876684.1"/>
    <property type="molecule type" value="Genomic_DNA"/>
</dbReference>
<keyword evidence="5" id="KW-1185">Reference proteome</keyword>
<dbReference type="Gene3D" id="3.40.190.10">
    <property type="entry name" value="Periplasmic binding protein-like II"/>
    <property type="match status" value="1"/>
</dbReference>
<gene>
    <name evidence="4" type="ORF">ASILVAE211_15950</name>
</gene>
<dbReference type="PROSITE" id="PS51318">
    <property type="entry name" value="TAT"/>
    <property type="match status" value="1"/>
</dbReference>
<dbReference type="InterPro" id="IPR039424">
    <property type="entry name" value="SBP_5"/>
</dbReference>
<dbReference type="InterPro" id="IPR030678">
    <property type="entry name" value="Peptide/Ni-bd"/>
</dbReference>
<dbReference type="AlphaFoldDB" id="A0A963YU13"/>
<name>A0A963YU13_9PROT</name>
<comment type="similarity">
    <text evidence="2">Belongs to the bacterial solute-binding protein 5 family.</text>
</comment>
<dbReference type="GO" id="GO:0043190">
    <property type="term" value="C:ATP-binding cassette (ABC) transporter complex"/>
    <property type="evidence" value="ECO:0007669"/>
    <property type="project" value="InterPro"/>
</dbReference>
<dbReference type="InterPro" id="IPR000914">
    <property type="entry name" value="SBP_5_dom"/>
</dbReference>
<sequence length="554" mass="59932">MSKSDKLISAVRRNLSEVENDLMDNALAGQVNRRGFLMHGTRLGLSLPLLGALGGAMGMAAPRRAQAAGTMGGTLRIAMTVPAGAIDPVTIADDGGLMVMMQSAEFLCALNPDSTLRPVLATSWSPNQDGSVWTFKIRQGVKFSNGEPLNADAVVTSVERLVNPKNASNALSAFKGVLSPGSSHKVDDYTVEFHLDAPSGNFPYTLSSDNYNMVILPANYSGGFEQSFVGTGPFKLEKYIPKVGCSFIRNEAYWGPKAFLDRVEFTFYTDMQPQVLALQGGQVDMLAQMPVAAGRAILHDPQFNVIRCKSSAHEQVHMQCDAGPFKDKRVRQALALSINRKALVKGLFQGYADIGNDSPFCPAFPSTDTSVPQRDIDLKKARALLEQAGVGHGFSVTLTTEQFLEIPDYAVLIASFAKKIGIDIKLHVESQDAYYGKAVPGQSDWLDVPLGITDYGNRGVPNVFLNAPLTSSGTWNAARFKNPTYDGLVTDYVKALDLSGQRAVSGKIEELLLDETPVIFGYFYNYLYATSKAVSGVLPVGDRPFLQTVSISQT</sequence>
<comment type="caution">
    <text evidence="4">The sequence shown here is derived from an EMBL/GenBank/DDBJ whole genome shotgun (WGS) entry which is preliminary data.</text>
</comment>
<dbReference type="PIRSF" id="PIRSF002741">
    <property type="entry name" value="MppA"/>
    <property type="match status" value="1"/>
</dbReference>
<comment type="subcellular location">
    <subcellularLocation>
        <location evidence="1">Periplasm</location>
    </subcellularLocation>
</comment>
<dbReference type="Pfam" id="PF00496">
    <property type="entry name" value="SBP_bac_5"/>
    <property type="match status" value="1"/>
</dbReference>
<dbReference type="InterPro" id="IPR006311">
    <property type="entry name" value="TAT_signal"/>
</dbReference>
<dbReference type="Gene3D" id="3.90.76.10">
    <property type="entry name" value="Dipeptide-binding Protein, Domain 1"/>
    <property type="match status" value="1"/>
</dbReference>
<proteinExistence type="inferred from homology"/>
<evidence type="ECO:0000256" key="2">
    <source>
        <dbReference type="ARBA" id="ARBA00005695"/>
    </source>
</evidence>
<dbReference type="PANTHER" id="PTHR30290">
    <property type="entry name" value="PERIPLASMIC BINDING COMPONENT OF ABC TRANSPORTER"/>
    <property type="match status" value="1"/>
</dbReference>
<dbReference type="GO" id="GO:0030288">
    <property type="term" value="C:outer membrane-bounded periplasmic space"/>
    <property type="evidence" value="ECO:0007669"/>
    <property type="project" value="UniProtKB-ARBA"/>
</dbReference>
<evidence type="ECO:0000313" key="5">
    <source>
        <dbReference type="Proteomes" id="UP000708298"/>
    </source>
</evidence>
<dbReference type="GO" id="GO:0015833">
    <property type="term" value="P:peptide transport"/>
    <property type="evidence" value="ECO:0007669"/>
    <property type="project" value="TreeGrafter"/>
</dbReference>
<evidence type="ECO:0000259" key="3">
    <source>
        <dbReference type="Pfam" id="PF00496"/>
    </source>
</evidence>